<evidence type="ECO:0000313" key="6">
    <source>
        <dbReference type="Proteomes" id="UP000232412"/>
    </source>
</evidence>
<gene>
    <name evidence="4 5" type="primary">rps6e</name>
    <name evidence="5" type="ORF">NSIN_10244</name>
</gene>
<reference evidence="6" key="1">
    <citation type="submission" date="2016-12" db="EMBL/GenBank/DDBJ databases">
        <authorList>
            <person name="Herbold C."/>
        </authorList>
    </citation>
    <scope>NUCLEOTIDE SEQUENCE [LARGE SCALE GENOMIC DNA]</scope>
</reference>
<dbReference type="GO" id="GO:0006412">
    <property type="term" value="P:translation"/>
    <property type="evidence" value="ECO:0007669"/>
    <property type="project" value="UniProtKB-UniRule"/>
</dbReference>
<keyword evidence="6" id="KW-1185">Reference proteome</keyword>
<accession>A0A2H1EEI1</accession>
<protein>
    <recommendedName>
        <fullName evidence="4">Small ribosomal subunit protein eS6</fullName>
    </recommendedName>
</protein>
<dbReference type="Pfam" id="PF01092">
    <property type="entry name" value="Ribosomal_S6e"/>
    <property type="match status" value="1"/>
</dbReference>
<dbReference type="EMBL" id="FRFC01000001">
    <property type="protein sequence ID" value="SHO43010.1"/>
    <property type="molecule type" value="Genomic_DNA"/>
</dbReference>
<proteinExistence type="inferred from homology"/>
<organism evidence="5 6">
    <name type="scientific">Nitrosotalea sinensis</name>
    <dbReference type="NCBI Taxonomy" id="1499975"/>
    <lineage>
        <taxon>Archaea</taxon>
        <taxon>Nitrososphaerota</taxon>
        <taxon>Nitrososphaeria</taxon>
        <taxon>Nitrosotaleales</taxon>
        <taxon>Nitrosotaleaceae</taxon>
        <taxon>Nitrosotalea</taxon>
    </lineage>
</organism>
<evidence type="ECO:0000256" key="3">
    <source>
        <dbReference type="ARBA" id="ARBA00023274"/>
    </source>
</evidence>
<dbReference type="PANTHER" id="PTHR11502">
    <property type="entry name" value="40S RIBOSOMAL PROTEIN S6"/>
    <property type="match status" value="1"/>
</dbReference>
<evidence type="ECO:0000256" key="4">
    <source>
        <dbReference type="HAMAP-Rule" id="MF_00512"/>
    </source>
</evidence>
<sequence>MATFKLNISDKKGKTITKEVKDKDAGPFLGLTIGAEVDAALVGEAGKLKITGGSDKSGVPLREDIHGGARKYIMLSKGVGLREAEKGQRIRKLVRGNTVSEEVYQLNCFYDGELKVEEKPAETEEKKA</sequence>
<dbReference type="HAMAP" id="MF_00512">
    <property type="entry name" value="Ribosomal_eS6"/>
    <property type="match status" value="1"/>
</dbReference>
<name>A0A2H1EEI1_9ARCH</name>
<comment type="similarity">
    <text evidence="1 4">Belongs to the eukaryotic ribosomal protein eS6 family.</text>
</comment>
<keyword evidence="2 4" id="KW-0689">Ribosomal protein</keyword>
<dbReference type="GO" id="GO:0003735">
    <property type="term" value="F:structural constituent of ribosome"/>
    <property type="evidence" value="ECO:0007669"/>
    <property type="project" value="InterPro"/>
</dbReference>
<evidence type="ECO:0000256" key="1">
    <source>
        <dbReference type="ARBA" id="ARBA00009312"/>
    </source>
</evidence>
<dbReference type="GO" id="GO:1990904">
    <property type="term" value="C:ribonucleoprotein complex"/>
    <property type="evidence" value="ECO:0007669"/>
    <property type="project" value="UniProtKB-KW"/>
</dbReference>
<dbReference type="SMART" id="SM01405">
    <property type="entry name" value="Ribosomal_S6e"/>
    <property type="match status" value="1"/>
</dbReference>
<keyword evidence="3 4" id="KW-0687">Ribonucleoprotein</keyword>
<dbReference type="GO" id="GO:0005840">
    <property type="term" value="C:ribosome"/>
    <property type="evidence" value="ECO:0007669"/>
    <property type="project" value="UniProtKB-KW"/>
</dbReference>
<evidence type="ECO:0000313" key="5">
    <source>
        <dbReference type="EMBL" id="SHO43010.1"/>
    </source>
</evidence>
<dbReference type="InterPro" id="IPR020924">
    <property type="entry name" value="Ribosomal_eS6_arc"/>
</dbReference>
<dbReference type="RefSeq" id="WP_101008984.1">
    <property type="nucleotide sequence ID" value="NZ_FRFC01000001.1"/>
</dbReference>
<dbReference type="InterPro" id="IPR001377">
    <property type="entry name" value="Ribosomal_eS6"/>
</dbReference>
<dbReference type="AlphaFoldDB" id="A0A2H1EEI1"/>
<dbReference type="OrthoDB" id="7793at2157"/>
<evidence type="ECO:0000256" key="2">
    <source>
        <dbReference type="ARBA" id="ARBA00022980"/>
    </source>
</evidence>
<dbReference type="Proteomes" id="UP000232412">
    <property type="component" value="Unassembled WGS sequence"/>
</dbReference>